<feature type="non-terminal residue" evidence="2">
    <location>
        <position position="83"/>
    </location>
</feature>
<accession>A0A9J5XH06</accession>
<reference evidence="2 3" key="1">
    <citation type="submission" date="2020-09" db="EMBL/GenBank/DDBJ databases">
        <title>De no assembly of potato wild relative species, Solanum commersonii.</title>
        <authorList>
            <person name="Cho K."/>
        </authorList>
    </citation>
    <scope>NUCLEOTIDE SEQUENCE [LARGE SCALE GENOMIC DNA]</scope>
    <source>
        <strain evidence="2">LZ3.2</strain>
        <tissue evidence="2">Leaf</tissue>
    </source>
</reference>
<dbReference type="EMBL" id="JACXVP010000009">
    <property type="protein sequence ID" value="KAG5586446.1"/>
    <property type="molecule type" value="Genomic_DNA"/>
</dbReference>
<sequence length="83" mass="9770">WSIISLPYKKILNYATFLFPKGFLILLVGSSTFMNLKDSIHNDKLIPNSQKDSKLSKEKFKRRLEEALLNINTNTNQNKYWSY</sequence>
<dbReference type="AlphaFoldDB" id="A0A9J5XH06"/>
<comment type="caution">
    <text evidence="2">The sequence shown here is derived from an EMBL/GenBank/DDBJ whole genome shotgun (WGS) entry which is preliminary data.</text>
</comment>
<gene>
    <name evidence="2" type="ORF">H5410_046880</name>
</gene>
<keyword evidence="3" id="KW-1185">Reference proteome</keyword>
<name>A0A9J5XH06_SOLCO</name>
<evidence type="ECO:0000313" key="3">
    <source>
        <dbReference type="Proteomes" id="UP000824120"/>
    </source>
</evidence>
<keyword evidence="1" id="KW-0812">Transmembrane</keyword>
<keyword evidence="1" id="KW-0472">Membrane</keyword>
<evidence type="ECO:0000256" key="1">
    <source>
        <dbReference type="SAM" id="Phobius"/>
    </source>
</evidence>
<protein>
    <submittedName>
        <fullName evidence="2">Uncharacterized protein</fullName>
    </submittedName>
</protein>
<feature type="transmembrane region" description="Helical" evidence="1">
    <location>
        <begin position="12"/>
        <end position="36"/>
    </location>
</feature>
<evidence type="ECO:0000313" key="2">
    <source>
        <dbReference type="EMBL" id="KAG5586446.1"/>
    </source>
</evidence>
<dbReference type="Proteomes" id="UP000824120">
    <property type="component" value="Chromosome 9"/>
</dbReference>
<proteinExistence type="predicted"/>
<keyword evidence="1" id="KW-1133">Transmembrane helix</keyword>
<organism evidence="2 3">
    <name type="scientific">Solanum commersonii</name>
    <name type="common">Commerson's wild potato</name>
    <name type="synonym">Commerson's nightshade</name>
    <dbReference type="NCBI Taxonomy" id="4109"/>
    <lineage>
        <taxon>Eukaryota</taxon>
        <taxon>Viridiplantae</taxon>
        <taxon>Streptophyta</taxon>
        <taxon>Embryophyta</taxon>
        <taxon>Tracheophyta</taxon>
        <taxon>Spermatophyta</taxon>
        <taxon>Magnoliopsida</taxon>
        <taxon>eudicotyledons</taxon>
        <taxon>Gunneridae</taxon>
        <taxon>Pentapetalae</taxon>
        <taxon>asterids</taxon>
        <taxon>lamiids</taxon>
        <taxon>Solanales</taxon>
        <taxon>Solanaceae</taxon>
        <taxon>Solanoideae</taxon>
        <taxon>Solaneae</taxon>
        <taxon>Solanum</taxon>
    </lineage>
</organism>